<dbReference type="RefSeq" id="WP_096501643.1">
    <property type="nucleotide sequence ID" value="NZ_AP018165.1"/>
</dbReference>
<dbReference type="Pfam" id="PF13828">
    <property type="entry name" value="DUF4190"/>
    <property type="match status" value="1"/>
</dbReference>
<evidence type="ECO:0000313" key="3">
    <source>
        <dbReference type="EMBL" id="BAX97875.1"/>
    </source>
</evidence>
<evidence type="ECO:0000256" key="1">
    <source>
        <dbReference type="SAM" id="Phobius"/>
    </source>
</evidence>
<proteinExistence type="predicted"/>
<name>A0A1Z4EY35_9MYCO</name>
<keyword evidence="1" id="KW-0812">Transmembrane</keyword>
<feature type="transmembrane region" description="Helical" evidence="1">
    <location>
        <begin position="91"/>
        <end position="118"/>
    </location>
</feature>
<keyword evidence="4" id="KW-1185">Reference proteome</keyword>
<reference evidence="4" key="1">
    <citation type="journal article" date="2017" name="Genome Announc.">
        <title>Complete Genome Sequence of Mycobacterium stephanolepidis.</title>
        <authorList>
            <person name="Fukano H."/>
            <person name="Yoshida M."/>
            <person name="Katayama Y."/>
            <person name="Omatsu T."/>
            <person name="Mizutani T."/>
            <person name="Kurata O."/>
            <person name="Wada S."/>
            <person name="Hoshino Y."/>
        </authorList>
    </citation>
    <scope>NUCLEOTIDE SEQUENCE [LARGE SCALE GENOMIC DNA]</scope>
    <source>
        <strain evidence="4">NJB0901</strain>
    </source>
</reference>
<feature type="transmembrane region" description="Helical" evidence="1">
    <location>
        <begin position="46"/>
        <end position="79"/>
    </location>
</feature>
<sequence>MTETPPPPPPPYYPYQPPGGYPPSPYPYPYGAPVPPPAPKNGLGVGALVVGIIAILFSCTVFGGFIGGLVAVILGIVGVRRVTRGEADNRGVAISGIVLGTLAVLLSAAILVFTLVFMKSAGLTDFITCISNAQGDQVKATQCQNDFEKRMNQKAGTPTP</sequence>
<keyword evidence="1" id="KW-0472">Membrane</keyword>
<dbReference type="EMBL" id="AP018165">
    <property type="protein sequence ID" value="BAX97875.1"/>
    <property type="molecule type" value="Genomic_DNA"/>
</dbReference>
<gene>
    <name evidence="3" type="ORF">MSTE_02566</name>
</gene>
<evidence type="ECO:0000313" key="4">
    <source>
        <dbReference type="Proteomes" id="UP000217954"/>
    </source>
</evidence>
<feature type="domain" description="DUF4190" evidence="2">
    <location>
        <begin position="43"/>
        <end position="108"/>
    </location>
</feature>
<organism evidence="3 4">
    <name type="scientific">[Mycobacterium] stephanolepidis</name>
    <dbReference type="NCBI Taxonomy" id="1520670"/>
    <lineage>
        <taxon>Bacteria</taxon>
        <taxon>Bacillati</taxon>
        <taxon>Actinomycetota</taxon>
        <taxon>Actinomycetes</taxon>
        <taxon>Mycobacteriales</taxon>
        <taxon>Mycobacteriaceae</taxon>
        <taxon>Mycobacteroides</taxon>
    </lineage>
</organism>
<dbReference type="KEGG" id="mste:MSTE_02566"/>
<dbReference type="AlphaFoldDB" id="A0A1Z4EY35"/>
<evidence type="ECO:0000259" key="2">
    <source>
        <dbReference type="Pfam" id="PF13828"/>
    </source>
</evidence>
<reference evidence="3 4" key="2">
    <citation type="journal article" date="2017" name="Int. J. Syst. Evol. Microbiol.">
        <title>Mycobacterium stephanolepidis sp. nov., a rapidly growing species related to Mycobacterium chelonae, isolated from marine teleost fish, Stephanolepis cirrhifer.</title>
        <authorList>
            <person name="Fukano H."/>
            <person name="Wada S."/>
            <person name="Kurata O."/>
            <person name="Katayama K."/>
            <person name="Fujiwara N."/>
            <person name="Hoshino Y."/>
        </authorList>
    </citation>
    <scope>NUCLEOTIDE SEQUENCE [LARGE SCALE GENOMIC DNA]</scope>
    <source>
        <strain evidence="3 4">NJB0901</strain>
    </source>
</reference>
<dbReference type="OrthoDB" id="4557756at2"/>
<dbReference type="Proteomes" id="UP000217954">
    <property type="component" value="Chromosome"/>
</dbReference>
<keyword evidence="1" id="KW-1133">Transmembrane helix</keyword>
<accession>A0A1Z4EY35</accession>
<protein>
    <recommendedName>
        <fullName evidence="2">DUF4190 domain-containing protein</fullName>
    </recommendedName>
</protein>
<dbReference type="InterPro" id="IPR025241">
    <property type="entry name" value="DUF4190"/>
</dbReference>